<proteinExistence type="inferred from homology"/>
<feature type="binding site" evidence="5">
    <location>
        <position position="165"/>
    </location>
    <ligand>
        <name>ATP</name>
        <dbReference type="ChEBI" id="CHEBI:30616"/>
    </ligand>
</feature>
<evidence type="ECO:0000256" key="4">
    <source>
        <dbReference type="ARBA" id="ARBA00022840"/>
    </source>
</evidence>
<sequence length="391" mass="42565">MNSTPSSSARNMRRPPSAATGSISSRRSSRGWQPARWAMTDDINRLLANRVSFLADAGPDEDIAISSRIRLARNLAGHRFPVAADSGELHKICDEVSGAAAESGALGCPECFSFDPEKMDGLDRELLLERRLASRDFLNRPTGTRLLVKDDESRSVMINEEDHLRIQTMLPGFQLGAVWAQIDELDNKLAARLDYAFDDRLGFLTCCPTNVGTGMRASVMLHLPGLVLTGQIAPTIQGINKLNLAVRGIGGEGTGNQGNLFQVSNQSTLGESEAQILERLNTVIGQLIAHEKNARQLLLQRDQFSLLDHVGRSYGTLRHSYKLSGEEAVNCLSGVRVGVDLGMFSALDIHTVNELFIGIGAAHLQKAAGRVLNAAERDVCRAALCREKLKL</sequence>
<dbReference type="Gene3D" id="3.30.590.10">
    <property type="entry name" value="Glutamine synthetase/guanido kinase, catalytic domain"/>
    <property type="match status" value="1"/>
</dbReference>
<keyword evidence="1 5" id="KW-0808">Transferase</keyword>
<evidence type="ECO:0000313" key="10">
    <source>
        <dbReference type="Proteomes" id="UP000435649"/>
    </source>
</evidence>
<name>A0A844G7Z9_9BACT</name>
<keyword evidence="10" id="KW-1185">Reference proteome</keyword>
<protein>
    <submittedName>
        <fullName evidence="9">Protein arginine kinase</fullName>
    </submittedName>
</protein>
<reference evidence="9 10" key="1">
    <citation type="submission" date="2019-08" db="EMBL/GenBank/DDBJ databases">
        <title>In-depth cultivation of the pig gut microbiome towards novel bacterial diversity and tailored functional studies.</title>
        <authorList>
            <person name="Wylensek D."/>
            <person name="Hitch T.C.A."/>
            <person name="Clavel T."/>
        </authorList>
    </citation>
    <scope>NUCLEOTIDE SEQUENCE [LARGE SCALE GENOMIC DNA]</scope>
    <source>
        <strain evidence="9 10">BBE-744-WT-12</strain>
    </source>
</reference>
<comment type="caution">
    <text evidence="5">Lacks conserved residue(s) required for the propagation of feature annotation.</text>
</comment>
<evidence type="ECO:0000259" key="8">
    <source>
        <dbReference type="PROSITE" id="PS51510"/>
    </source>
</evidence>
<dbReference type="InterPro" id="IPR022415">
    <property type="entry name" value="ATP-guanido_PTrfase_AS"/>
</dbReference>
<feature type="region of interest" description="Disordered" evidence="7">
    <location>
        <begin position="1"/>
        <end position="33"/>
    </location>
</feature>
<feature type="binding site" evidence="5">
    <location>
        <begin position="66"/>
        <end position="70"/>
    </location>
    <ligand>
        <name>ATP</name>
        <dbReference type="ChEBI" id="CHEBI:30616"/>
    </ligand>
</feature>
<evidence type="ECO:0000256" key="1">
    <source>
        <dbReference type="ARBA" id="ARBA00022679"/>
    </source>
</evidence>
<dbReference type="PANTHER" id="PTHR11547">
    <property type="entry name" value="ARGININE OR CREATINE KINASE"/>
    <property type="match status" value="1"/>
</dbReference>
<evidence type="ECO:0000256" key="5">
    <source>
        <dbReference type="PROSITE-ProRule" id="PRU00843"/>
    </source>
</evidence>
<dbReference type="InterPro" id="IPR000749">
    <property type="entry name" value="ATP-guanido_PTrfase"/>
</dbReference>
<dbReference type="GO" id="GO:0005615">
    <property type="term" value="C:extracellular space"/>
    <property type="evidence" value="ECO:0007669"/>
    <property type="project" value="TreeGrafter"/>
</dbReference>
<accession>A0A844G7Z9</accession>
<dbReference type="GO" id="GO:0046314">
    <property type="term" value="P:phosphocreatine biosynthetic process"/>
    <property type="evidence" value="ECO:0007669"/>
    <property type="project" value="InterPro"/>
</dbReference>
<dbReference type="AlphaFoldDB" id="A0A844G7Z9"/>
<dbReference type="InterPro" id="IPR022414">
    <property type="entry name" value="ATP-guanido_PTrfase_cat"/>
</dbReference>
<comment type="similarity">
    <text evidence="5 6">Belongs to the ATP:guanido phosphotransferase family.</text>
</comment>
<evidence type="ECO:0000256" key="7">
    <source>
        <dbReference type="SAM" id="MobiDB-lite"/>
    </source>
</evidence>
<dbReference type="InterPro" id="IPR014746">
    <property type="entry name" value="Gln_synth/guanido_kin_cat_dom"/>
</dbReference>
<dbReference type="PANTHER" id="PTHR11547:SF38">
    <property type="entry name" value="ARGININE KINASE 1-RELATED"/>
    <property type="match status" value="1"/>
</dbReference>
<comment type="caution">
    <text evidence="9">The sequence shown here is derived from an EMBL/GenBank/DDBJ whole genome shotgun (WGS) entry which is preliminary data.</text>
</comment>
<dbReference type="Proteomes" id="UP000435649">
    <property type="component" value="Unassembled WGS sequence"/>
</dbReference>
<keyword evidence="2 5" id="KW-0547">Nucleotide-binding</keyword>
<dbReference type="CDD" id="cd07930">
    <property type="entry name" value="bacterial_phosphagen_kinase"/>
    <property type="match status" value="1"/>
</dbReference>
<evidence type="ECO:0000313" key="9">
    <source>
        <dbReference type="EMBL" id="MST99015.1"/>
    </source>
</evidence>
<dbReference type="SUPFAM" id="SSF55931">
    <property type="entry name" value="Glutamine synthetase/guanido kinase"/>
    <property type="match status" value="1"/>
</dbReference>
<feature type="binding site" evidence="5">
    <location>
        <begin position="216"/>
        <end position="220"/>
    </location>
    <ligand>
        <name>ATP</name>
        <dbReference type="ChEBI" id="CHEBI:30616"/>
    </ligand>
</feature>
<keyword evidence="4 5" id="KW-0067">ATP-binding</keyword>
<feature type="compositionally biased region" description="Polar residues" evidence="7">
    <location>
        <begin position="1"/>
        <end position="10"/>
    </location>
</feature>
<evidence type="ECO:0000256" key="3">
    <source>
        <dbReference type="ARBA" id="ARBA00022777"/>
    </source>
</evidence>
<keyword evidence="3 5" id="KW-0418">Kinase</keyword>
<feature type="domain" description="Phosphagen kinase C-terminal" evidence="8">
    <location>
        <begin position="63"/>
        <end position="294"/>
    </location>
</feature>
<evidence type="ECO:0000256" key="2">
    <source>
        <dbReference type="ARBA" id="ARBA00022741"/>
    </source>
</evidence>
<dbReference type="GO" id="GO:0004111">
    <property type="term" value="F:creatine kinase activity"/>
    <property type="evidence" value="ECO:0007669"/>
    <property type="project" value="InterPro"/>
</dbReference>
<dbReference type="Pfam" id="PF00217">
    <property type="entry name" value="ATP-gua_Ptrans"/>
    <property type="match status" value="1"/>
</dbReference>
<dbReference type="GO" id="GO:0005524">
    <property type="term" value="F:ATP binding"/>
    <property type="evidence" value="ECO:0007669"/>
    <property type="project" value="UniProtKB-UniRule"/>
</dbReference>
<gene>
    <name evidence="9" type="ORF">FYJ85_18425</name>
</gene>
<dbReference type="PROSITE" id="PS51510">
    <property type="entry name" value="PHOSPHAGEN_KINASE_C"/>
    <property type="match status" value="1"/>
</dbReference>
<dbReference type="PROSITE" id="PS00112">
    <property type="entry name" value="PHOSPHAGEN_KINASE"/>
    <property type="match status" value="1"/>
</dbReference>
<feature type="binding site" evidence="5">
    <location>
        <begin position="247"/>
        <end position="252"/>
    </location>
    <ligand>
        <name>ATP</name>
        <dbReference type="ChEBI" id="CHEBI:30616"/>
    </ligand>
</feature>
<dbReference type="InterPro" id="IPR023660">
    <property type="entry name" value="Arg_Kinase"/>
</dbReference>
<dbReference type="EMBL" id="VUNS01000027">
    <property type="protein sequence ID" value="MST99015.1"/>
    <property type="molecule type" value="Genomic_DNA"/>
</dbReference>
<organism evidence="9 10">
    <name type="scientific">Victivallis lenta</name>
    <dbReference type="NCBI Taxonomy" id="2606640"/>
    <lineage>
        <taxon>Bacteria</taxon>
        <taxon>Pseudomonadati</taxon>
        <taxon>Lentisphaerota</taxon>
        <taxon>Lentisphaeria</taxon>
        <taxon>Victivallales</taxon>
        <taxon>Victivallaceae</taxon>
        <taxon>Victivallis</taxon>
    </lineage>
</organism>
<evidence type="ECO:0000256" key="6">
    <source>
        <dbReference type="RuleBase" id="RU000505"/>
    </source>
</evidence>